<keyword evidence="4" id="KW-0274">FAD</keyword>
<evidence type="ECO:0000256" key="5">
    <source>
        <dbReference type="ARBA" id="ARBA00022857"/>
    </source>
</evidence>
<keyword evidence="3" id="KW-0285">Flavoprotein</keyword>
<dbReference type="EMBL" id="MDYP01000030">
    <property type="protein sequence ID" value="OQE04710.1"/>
    <property type="molecule type" value="Genomic_DNA"/>
</dbReference>
<comment type="cofactor">
    <cofactor evidence="1">
        <name>FAD</name>
        <dbReference type="ChEBI" id="CHEBI:57692"/>
    </cofactor>
</comment>
<keyword evidence="8" id="KW-1185">Reference proteome</keyword>
<dbReference type="InterPro" id="IPR050775">
    <property type="entry name" value="FAD-binding_Monooxygenases"/>
</dbReference>
<evidence type="ECO:0000256" key="6">
    <source>
        <dbReference type="ARBA" id="ARBA00023002"/>
    </source>
</evidence>
<accession>A0A1V6RT29</accession>
<proteinExistence type="inferred from homology"/>
<name>A0A1V6RT29_9EURO</name>
<evidence type="ECO:0000256" key="4">
    <source>
        <dbReference type="ARBA" id="ARBA00022827"/>
    </source>
</evidence>
<evidence type="ECO:0000256" key="3">
    <source>
        <dbReference type="ARBA" id="ARBA00022630"/>
    </source>
</evidence>
<dbReference type="STRING" id="29845.A0A1V6RT29"/>
<comment type="caution">
    <text evidence="7">The sequence shown here is derived from an EMBL/GenBank/DDBJ whole genome shotgun (WGS) entry which is preliminary data.</text>
</comment>
<evidence type="ECO:0000313" key="8">
    <source>
        <dbReference type="Proteomes" id="UP000191518"/>
    </source>
</evidence>
<comment type="similarity">
    <text evidence="2">Belongs to the FAD-binding monooxygenase family.</text>
</comment>
<evidence type="ECO:0000256" key="1">
    <source>
        <dbReference type="ARBA" id="ARBA00001974"/>
    </source>
</evidence>
<dbReference type="GO" id="GO:0016491">
    <property type="term" value="F:oxidoreductase activity"/>
    <property type="evidence" value="ECO:0007669"/>
    <property type="project" value="UniProtKB-KW"/>
</dbReference>
<evidence type="ECO:0000313" key="7">
    <source>
        <dbReference type="EMBL" id="OQE04710.1"/>
    </source>
</evidence>
<gene>
    <name evidence="7" type="ORF">PENVUL_c030G04972</name>
</gene>
<reference evidence="8" key="1">
    <citation type="journal article" date="2017" name="Nat. Microbiol.">
        <title>Global analysis of biosynthetic gene clusters reveals vast potential of secondary metabolite production in Penicillium species.</title>
        <authorList>
            <person name="Nielsen J.C."/>
            <person name="Grijseels S."/>
            <person name="Prigent S."/>
            <person name="Ji B."/>
            <person name="Dainat J."/>
            <person name="Nielsen K.F."/>
            <person name="Frisvad J.C."/>
            <person name="Workman M."/>
            <person name="Nielsen J."/>
        </authorList>
    </citation>
    <scope>NUCLEOTIDE SEQUENCE [LARGE SCALE GENOMIC DNA]</scope>
    <source>
        <strain evidence="8">IBT 29486</strain>
    </source>
</reference>
<keyword evidence="5" id="KW-0521">NADP</keyword>
<protein>
    <submittedName>
        <fullName evidence="7">Uncharacterized protein</fullName>
    </submittedName>
</protein>
<dbReference type="Proteomes" id="UP000191518">
    <property type="component" value="Unassembled WGS sequence"/>
</dbReference>
<dbReference type="PANTHER" id="PTHR43098">
    <property type="entry name" value="L-ORNITHINE N(5)-MONOOXYGENASE-RELATED"/>
    <property type="match status" value="1"/>
</dbReference>
<keyword evidence="6" id="KW-0560">Oxidoreductase</keyword>
<dbReference type="AlphaFoldDB" id="A0A1V6RT29"/>
<organism evidence="7 8">
    <name type="scientific">Penicillium vulpinum</name>
    <dbReference type="NCBI Taxonomy" id="29845"/>
    <lineage>
        <taxon>Eukaryota</taxon>
        <taxon>Fungi</taxon>
        <taxon>Dikarya</taxon>
        <taxon>Ascomycota</taxon>
        <taxon>Pezizomycotina</taxon>
        <taxon>Eurotiomycetes</taxon>
        <taxon>Eurotiomycetidae</taxon>
        <taxon>Eurotiales</taxon>
        <taxon>Aspergillaceae</taxon>
        <taxon>Penicillium</taxon>
    </lineage>
</organism>
<evidence type="ECO:0000256" key="2">
    <source>
        <dbReference type="ARBA" id="ARBA00010139"/>
    </source>
</evidence>
<dbReference type="PANTHER" id="PTHR43098:SF2">
    <property type="entry name" value="FAD-BINDING MONOOXYGENASE AUSB-RELATED"/>
    <property type="match status" value="1"/>
</dbReference>
<sequence>MVQARGSGWQRECMENLNTFTSNENPQTTVTDQATARALKPWYPGWCQRPCFRVRTVTNRGIVVEVDDQEYDLDALIFRTGYSLGGSADRADLNVTGRDDQILQEKWQKWEASANQAYVLDQLTVHVAHIISEASRLTSEQNLGITVTGVTIEPSSRSTGEWTSKVLSASTRRYSGLHSGFNESGGTPI</sequence>